<dbReference type="RefSeq" id="WP_079291391.1">
    <property type="nucleotide sequence ID" value="NZ_LPVJ01000054.1"/>
</dbReference>
<dbReference type="EMBL" id="MWPS01000028">
    <property type="protein sequence ID" value="OPG15455.1"/>
    <property type="molecule type" value="Genomic_DNA"/>
</dbReference>
<organism evidence="2 3">
    <name type="scientific">Ferroacidibacillus organovorans</name>
    <dbReference type="NCBI Taxonomy" id="1765683"/>
    <lineage>
        <taxon>Bacteria</taxon>
        <taxon>Bacillati</taxon>
        <taxon>Bacillota</taxon>
        <taxon>Bacilli</taxon>
        <taxon>Bacillales</taxon>
        <taxon>Alicyclobacillaceae</taxon>
        <taxon>Ferroacidibacillus</taxon>
    </lineage>
</organism>
<dbReference type="GO" id="GO:0003677">
    <property type="term" value="F:DNA binding"/>
    <property type="evidence" value="ECO:0007669"/>
    <property type="project" value="InterPro"/>
</dbReference>
<sequence>MVMSVRIGKITSKFQITIPSEIREAVGANVGDQVLFQVNEKGEIVIRPLRIPTVDEVYGSLHQEKISYIPLDEARRITHDELAARQFQKKSGLDS</sequence>
<reference evidence="2 3" key="1">
    <citation type="submission" date="2017-02" db="EMBL/GenBank/DDBJ databases">
        <title>Draft genome of Acidibacillus ferrooxidans Huett2.</title>
        <authorList>
            <person name="Schopf S."/>
        </authorList>
    </citation>
    <scope>NUCLEOTIDE SEQUENCE [LARGE SCALE GENOMIC DNA]</scope>
    <source>
        <strain evidence="2 3">Huett2</strain>
    </source>
</reference>
<keyword evidence="3" id="KW-1185">Reference proteome</keyword>
<dbReference type="SUPFAM" id="SSF89447">
    <property type="entry name" value="AbrB/MazE/MraZ-like"/>
    <property type="match status" value="1"/>
</dbReference>
<dbReference type="NCBIfam" id="TIGR01439">
    <property type="entry name" value="lp_hng_hel_AbrB"/>
    <property type="match status" value="1"/>
</dbReference>
<proteinExistence type="predicted"/>
<gene>
    <name evidence="2" type="ORF">B2M26_11825</name>
</gene>
<evidence type="ECO:0000313" key="2">
    <source>
        <dbReference type="EMBL" id="OPG15455.1"/>
    </source>
</evidence>
<dbReference type="AlphaFoldDB" id="A0A1V4ER93"/>
<comment type="caution">
    <text evidence="2">The sequence shown here is derived from an EMBL/GenBank/DDBJ whole genome shotgun (WGS) entry which is preliminary data.</text>
</comment>
<dbReference type="SMART" id="SM00966">
    <property type="entry name" value="SpoVT_AbrB"/>
    <property type="match status" value="1"/>
</dbReference>
<dbReference type="InterPro" id="IPR037914">
    <property type="entry name" value="SpoVT-AbrB_sf"/>
</dbReference>
<accession>A0A1V4ER93</accession>
<dbReference type="InterPro" id="IPR007159">
    <property type="entry name" value="SpoVT-AbrB_dom"/>
</dbReference>
<dbReference type="Proteomes" id="UP000190229">
    <property type="component" value="Unassembled WGS sequence"/>
</dbReference>
<evidence type="ECO:0000313" key="3">
    <source>
        <dbReference type="Proteomes" id="UP000190229"/>
    </source>
</evidence>
<protein>
    <recommendedName>
        <fullName evidence="1">SpoVT-AbrB domain-containing protein</fullName>
    </recommendedName>
</protein>
<dbReference type="Gene3D" id="2.10.260.10">
    <property type="match status" value="1"/>
</dbReference>
<feature type="domain" description="SpoVT-AbrB" evidence="1">
    <location>
        <begin position="8"/>
        <end position="54"/>
    </location>
</feature>
<evidence type="ECO:0000259" key="1">
    <source>
        <dbReference type="SMART" id="SM00966"/>
    </source>
</evidence>
<dbReference type="OrthoDB" id="9811597at2"/>
<name>A0A1V4ER93_9BACL</name>
<dbReference type="Pfam" id="PF04014">
    <property type="entry name" value="MazE_antitoxin"/>
    <property type="match status" value="1"/>
</dbReference>